<dbReference type="Proteomes" id="UP000233782">
    <property type="component" value="Unassembled WGS sequence"/>
</dbReference>
<accession>A0A2N3V2P4</accession>
<comment type="caution">
    <text evidence="1">The sequence shown here is derived from an EMBL/GenBank/DDBJ whole genome shotgun (WGS) entry which is preliminary data.</text>
</comment>
<protein>
    <submittedName>
        <fullName evidence="1">Uncharacterized protein DUF4276</fullName>
    </submittedName>
</protein>
<dbReference type="InterPro" id="IPR025455">
    <property type="entry name" value="DUF4276"/>
</dbReference>
<dbReference type="OrthoDB" id="9801478at2"/>
<dbReference type="EMBL" id="PJMU01000001">
    <property type="protein sequence ID" value="PKV75897.1"/>
    <property type="molecule type" value="Genomic_DNA"/>
</dbReference>
<name>A0A2N3V2P4_9BACT</name>
<gene>
    <name evidence="1" type="ORF">BD749_0845</name>
</gene>
<keyword evidence="2" id="KW-1185">Reference proteome</keyword>
<dbReference type="AlphaFoldDB" id="A0A2N3V2P4"/>
<dbReference type="RefSeq" id="WP_101443090.1">
    <property type="nucleotide sequence ID" value="NZ_PJMU01000001.1"/>
</dbReference>
<organism evidence="1 2">
    <name type="scientific">Pontibacter ramchanderi</name>
    <dbReference type="NCBI Taxonomy" id="1179743"/>
    <lineage>
        <taxon>Bacteria</taxon>
        <taxon>Pseudomonadati</taxon>
        <taxon>Bacteroidota</taxon>
        <taxon>Cytophagia</taxon>
        <taxon>Cytophagales</taxon>
        <taxon>Hymenobacteraceae</taxon>
        <taxon>Pontibacter</taxon>
    </lineage>
</organism>
<evidence type="ECO:0000313" key="2">
    <source>
        <dbReference type="Proteomes" id="UP000233782"/>
    </source>
</evidence>
<reference evidence="1 2" key="1">
    <citation type="submission" date="2017-12" db="EMBL/GenBank/DDBJ databases">
        <title>Genomic Encyclopedia of Type Strains, Phase III (KMG-III): the genomes of soil and plant-associated and newly described type strains.</title>
        <authorList>
            <person name="Whitman W."/>
        </authorList>
    </citation>
    <scope>NUCLEOTIDE SEQUENCE [LARGE SCALE GENOMIC DNA]</scope>
    <source>
        <strain evidence="1 2">LP43</strain>
    </source>
</reference>
<proteinExistence type="predicted"/>
<sequence>MRVLNIIVEGPTEREFVNGCIAPFFHEHGLYNIRTIGIETSPGHKGGDVRYARFEPNVRTLLRGKEDMIVTSLIDFYELRSDFPKYQNSLAFKDVQQRVEFLENACYEDIGDERFVPYIQLHEFEGLLFTKMDGFKFLDIPSTNRKLLQNIINDHPNPETINNGPQTAPSKRLLHLIPNYQKTFHGPFIALENGFDSIMEKCPRFYSWINKLLERMKA</sequence>
<dbReference type="Pfam" id="PF14103">
    <property type="entry name" value="DUF4276"/>
    <property type="match status" value="1"/>
</dbReference>
<evidence type="ECO:0000313" key="1">
    <source>
        <dbReference type="EMBL" id="PKV75897.1"/>
    </source>
</evidence>